<reference evidence="1" key="1">
    <citation type="submission" date="2021-10" db="EMBL/GenBank/DDBJ databases">
        <title>Genome Sequence of The Candidatus Hydrogeosomobacter endosymbioticus, an Intracellular Bacterial Symbiont of the Anaerobic Ciliate GW7.</title>
        <authorList>
            <person name="Shiohama Y."/>
            <person name="Shinzato N."/>
        </authorList>
    </citation>
    <scope>NUCLEOTIDE SEQUENCE [LARGE SCALE GENOMIC DNA]</scope>
    <source>
        <strain evidence="1">200920</strain>
    </source>
</reference>
<dbReference type="EMBL" id="AP025225">
    <property type="protein sequence ID" value="BDB96298.1"/>
    <property type="molecule type" value="Genomic_DNA"/>
</dbReference>
<evidence type="ECO:0000313" key="1">
    <source>
        <dbReference type="EMBL" id="BDB96298.1"/>
    </source>
</evidence>
<evidence type="ECO:0000313" key="2">
    <source>
        <dbReference type="Proteomes" id="UP001320209"/>
    </source>
</evidence>
<keyword evidence="2" id="KW-1185">Reference proteome</keyword>
<proteinExistence type="predicted"/>
<sequence length="59" mass="7081">MPIILCKKRKNLLDKIILHAKSRNLITALWVVRQRKAYDIRANLKFMVRYAQKDLLDDK</sequence>
<accession>A0ABM7V923</accession>
<gene>
    <name evidence="1" type="ORF">HYD_4310</name>
</gene>
<dbReference type="Proteomes" id="UP001320209">
    <property type="component" value="Chromosome"/>
</dbReference>
<organism evidence="1 2">
    <name type="scientific">Candidatus Hydrogenosomobacter endosymbioticus</name>
    <dbReference type="NCBI Taxonomy" id="2558174"/>
    <lineage>
        <taxon>Bacteria</taxon>
        <taxon>Pseudomonadati</taxon>
        <taxon>Pseudomonadota</taxon>
        <taxon>Alphaproteobacteria</taxon>
        <taxon>Holosporales</taxon>
        <taxon>Holosporaceae</taxon>
        <taxon>Candidatus Hydrogenosomobacter</taxon>
    </lineage>
</organism>
<name>A0ABM7V923_9PROT</name>
<protein>
    <submittedName>
        <fullName evidence="1">Uncharacterized protein</fullName>
    </submittedName>
</protein>